<sequence>MTVEAEGNEHFPEDRGSRVQYKYVINSGEWEYVGNDIHSPVGAEPDEQDAARGLFAFLDACAEARSRGNESSENWNIFPDHVAEWAMQHSSEIALHGLELDDLGFVDGGL</sequence>
<name>A0AAW6LNF4_RHOSG</name>
<organism evidence="1 2">
    <name type="scientific">Rhodococcus qingshengii</name>
    <dbReference type="NCBI Taxonomy" id="334542"/>
    <lineage>
        <taxon>Bacteria</taxon>
        <taxon>Bacillati</taxon>
        <taxon>Actinomycetota</taxon>
        <taxon>Actinomycetes</taxon>
        <taxon>Mycobacteriales</taxon>
        <taxon>Nocardiaceae</taxon>
        <taxon>Rhodococcus</taxon>
        <taxon>Rhodococcus erythropolis group</taxon>
    </lineage>
</organism>
<protein>
    <submittedName>
        <fullName evidence="1">Uncharacterized protein</fullName>
    </submittedName>
</protein>
<comment type="caution">
    <text evidence="1">The sequence shown here is derived from an EMBL/GenBank/DDBJ whole genome shotgun (WGS) entry which is preliminary data.</text>
</comment>
<dbReference type="RefSeq" id="WP_275232336.1">
    <property type="nucleotide sequence ID" value="NZ_JARDXE010000017.1"/>
</dbReference>
<accession>A0AAW6LNF4</accession>
<dbReference type="EMBL" id="JARDXE010000017">
    <property type="protein sequence ID" value="MDE8648099.1"/>
    <property type="molecule type" value="Genomic_DNA"/>
</dbReference>
<evidence type="ECO:0000313" key="2">
    <source>
        <dbReference type="Proteomes" id="UP001217325"/>
    </source>
</evidence>
<reference evidence="1" key="1">
    <citation type="submission" date="2023-02" db="EMBL/GenBank/DDBJ databases">
        <title>A novel hydrolase synthesized by Rhodococcus erythropolis HQ is responsible for the detoxification of Zearalenone.</title>
        <authorList>
            <person name="Hu J."/>
            <person name="Xu J."/>
        </authorList>
    </citation>
    <scope>NUCLEOTIDE SEQUENCE</scope>
    <source>
        <strain evidence="1">HQ</strain>
    </source>
</reference>
<dbReference type="AlphaFoldDB" id="A0AAW6LNF4"/>
<evidence type="ECO:0000313" key="1">
    <source>
        <dbReference type="EMBL" id="MDE8648099.1"/>
    </source>
</evidence>
<dbReference type="Proteomes" id="UP001217325">
    <property type="component" value="Unassembled WGS sequence"/>
</dbReference>
<proteinExistence type="predicted"/>
<gene>
    <name evidence="1" type="ORF">PXH69_24335</name>
</gene>